<dbReference type="InterPro" id="IPR036890">
    <property type="entry name" value="HATPase_C_sf"/>
</dbReference>
<dbReference type="AlphaFoldDB" id="A0A3B0V8Z1"/>
<dbReference type="GO" id="GO:0009927">
    <property type="term" value="F:histidine phosphotransfer kinase activity"/>
    <property type="evidence" value="ECO:0007669"/>
    <property type="project" value="TreeGrafter"/>
</dbReference>
<feature type="transmembrane region" description="Helical" evidence="5">
    <location>
        <begin position="182"/>
        <end position="200"/>
    </location>
</feature>
<comment type="catalytic activity">
    <reaction evidence="1">
        <text>ATP + protein L-histidine = ADP + protein N-phospho-L-histidine.</text>
        <dbReference type="EC" id="2.7.13.3"/>
    </reaction>
</comment>
<dbReference type="InterPro" id="IPR004358">
    <property type="entry name" value="Sig_transdc_His_kin-like_C"/>
</dbReference>
<keyword evidence="4" id="KW-0418">Kinase</keyword>
<dbReference type="GO" id="GO:0005886">
    <property type="term" value="C:plasma membrane"/>
    <property type="evidence" value="ECO:0007669"/>
    <property type="project" value="TreeGrafter"/>
</dbReference>
<feature type="transmembrane region" description="Helical" evidence="5">
    <location>
        <begin position="38"/>
        <end position="55"/>
    </location>
</feature>
<keyword evidence="3" id="KW-0808">Transferase</keyword>
<feature type="transmembrane region" description="Helical" evidence="5">
    <location>
        <begin position="141"/>
        <end position="161"/>
    </location>
</feature>
<keyword evidence="5" id="KW-0812">Transmembrane</keyword>
<dbReference type="InterPro" id="IPR003594">
    <property type="entry name" value="HATPase_dom"/>
</dbReference>
<accession>A0A3B0V8Z1</accession>
<dbReference type="GO" id="GO:0000155">
    <property type="term" value="F:phosphorelay sensor kinase activity"/>
    <property type="evidence" value="ECO:0007669"/>
    <property type="project" value="TreeGrafter"/>
</dbReference>
<organism evidence="7">
    <name type="scientific">hydrothermal vent metagenome</name>
    <dbReference type="NCBI Taxonomy" id="652676"/>
    <lineage>
        <taxon>unclassified sequences</taxon>
        <taxon>metagenomes</taxon>
        <taxon>ecological metagenomes</taxon>
    </lineage>
</organism>
<feature type="non-terminal residue" evidence="7">
    <location>
        <position position="512"/>
    </location>
</feature>
<evidence type="ECO:0000313" key="7">
    <source>
        <dbReference type="EMBL" id="VAW33349.1"/>
    </source>
</evidence>
<dbReference type="PROSITE" id="PS50109">
    <property type="entry name" value="HIS_KIN"/>
    <property type="match status" value="1"/>
</dbReference>
<evidence type="ECO:0000256" key="3">
    <source>
        <dbReference type="ARBA" id="ARBA00022679"/>
    </source>
</evidence>
<dbReference type="Pfam" id="PF02518">
    <property type="entry name" value="HATPase_c"/>
    <property type="match status" value="1"/>
</dbReference>
<feature type="transmembrane region" description="Helical" evidence="5">
    <location>
        <begin position="102"/>
        <end position="121"/>
    </location>
</feature>
<dbReference type="Gene3D" id="3.30.565.10">
    <property type="entry name" value="Histidine kinase-like ATPase, C-terminal domain"/>
    <property type="match status" value="1"/>
</dbReference>
<evidence type="ECO:0000256" key="5">
    <source>
        <dbReference type="SAM" id="Phobius"/>
    </source>
</evidence>
<dbReference type="PRINTS" id="PR00344">
    <property type="entry name" value="BCTRLSENSOR"/>
</dbReference>
<feature type="transmembrane region" description="Helical" evidence="5">
    <location>
        <begin position="206"/>
        <end position="225"/>
    </location>
</feature>
<sequence>MEVLQNLDLLSVGVTVAATVILGFTAYFSDKKSVTNRAFLFFSIMTAFWGMFTYAEYRVPIEMGLWFIRVSLFFAVWQSYTLFLFFSAFPKKRYSLGSLHKYVLIPIVAIASVFTLTPYVLNHVASVTANGSIASIRNGWGFFLFVTPSIVLIVLGLWIFFRKLLSAKGDKRHLYIKIQTGTLITFALIITFNMVLPAFFNNTFFIVFSSVFVFPFVSFTAYSILYEHLFNIKVATTATLVFILSVVSFGEIIFSDSAILVAFRMSVFVLVLVFGITLIRSVVREVRQREEIQKLADALRETNERQEALIHFVGHEVKGYLAKDMGVFSTLEEGDMGDLPKEAKTFVAEALKQVRAGARSVMSILQAANLKKGTVSYKMKPFDLEPIVRDIFSGAETMAKNKGLDITLSVDSDGRPYTMIGDAEKIGGSVLRNIIENAINYTPNGSVIVSLLKNKKGDITFNVKDTGIGITDEDKKRLFTEGGHGKDSIKINAHSTGYGLFIAKQVIKAHKG</sequence>
<gene>
    <name evidence="7" type="ORF">MNBD_CPR01-576</name>
</gene>
<dbReference type="EC" id="2.7.13.3" evidence="2"/>
<feature type="transmembrane region" description="Helical" evidence="5">
    <location>
        <begin position="232"/>
        <end position="253"/>
    </location>
</feature>
<protein>
    <recommendedName>
        <fullName evidence="2">histidine kinase</fullName>
        <ecNumber evidence="2">2.7.13.3</ecNumber>
    </recommendedName>
</protein>
<feature type="domain" description="Histidine kinase" evidence="6">
    <location>
        <begin position="312"/>
        <end position="512"/>
    </location>
</feature>
<dbReference type="SUPFAM" id="SSF55874">
    <property type="entry name" value="ATPase domain of HSP90 chaperone/DNA topoisomerase II/histidine kinase"/>
    <property type="match status" value="1"/>
</dbReference>
<feature type="transmembrane region" description="Helical" evidence="5">
    <location>
        <begin position="6"/>
        <end position="26"/>
    </location>
</feature>
<proteinExistence type="predicted"/>
<feature type="transmembrane region" description="Helical" evidence="5">
    <location>
        <begin position="259"/>
        <end position="279"/>
    </location>
</feature>
<reference evidence="7" key="1">
    <citation type="submission" date="2018-06" db="EMBL/GenBank/DDBJ databases">
        <authorList>
            <person name="Zhirakovskaya E."/>
        </authorList>
    </citation>
    <scope>NUCLEOTIDE SEQUENCE</scope>
</reference>
<dbReference type="InterPro" id="IPR005467">
    <property type="entry name" value="His_kinase_dom"/>
</dbReference>
<keyword evidence="5" id="KW-1133">Transmembrane helix</keyword>
<keyword evidence="5" id="KW-0472">Membrane</keyword>
<dbReference type="PANTHER" id="PTHR43047:SF72">
    <property type="entry name" value="OSMOSENSING HISTIDINE PROTEIN KINASE SLN1"/>
    <property type="match status" value="1"/>
</dbReference>
<evidence type="ECO:0000259" key="6">
    <source>
        <dbReference type="PROSITE" id="PS50109"/>
    </source>
</evidence>
<dbReference type="EMBL" id="UOEV01000094">
    <property type="protein sequence ID" value="VAW33349.1"/>
    <property type="molecule type" value="Genomic_DNA"/>
</dbReference>
<evidence type="ECO:0000256" key="2">
    <source>
        <dbReference type="ARBA" id="ARBA00012438"/>
    </source>
</evidence>
<evidence type="ECO:0000256" key="1">
    <source>
        <dbReference type="ARBA" id="ARBA00000085"/>
    </source>
</evidence>
<evidence type="ECO:0000256" key="4">
    <source>
        <dbReference type="ARBA" id="ARBA00022777"/>
    </source>
</evidence>
<dbReference type="SMART" id="SM00387">
    <property type="entry name" value="HATPase_c"/>
    <property type="match status" value="1"/>
</dbReference>
<name>A0A3B0V8Z1_9ZZZZ</name>
<feature type="transmembrane region" description="Helical" evidence="5">
    <location>
        <begin position="67"/>
        <end position="90"/>
    </location>
</feature>
<dbReference type="PANTHER" id="PTHR43047">
    <property type="entry name" value="TWO-COMPONENT HISTIDINE PROTEIN KINASE"/>
    <property type="match status" value="1"/>
</dbReference>